<organism evidence="2 3">
    <name type="scientific">Pseudozyma hubeiensis (strain SY62)</name>
    <name type="common">Yeast</name>
    <dbReference type="NCBI Taxonomy" id="1305764"/>
    <lineage>
        <taxon>Eukaryota</taxon>
        <taxon>Fungi</taxon>
        <taxon>Dikarya</taxon>
        <taxon>Basidiomycota</taxon>
        <taxon>Ustilaginomycotina</taxon>
        <taxon>Ustilaginomycetes</taxon>
        <taxon>Ustilaginales</taxon>
        <taxon>Ustilaginaceae</taxon>
        <taxon>Pseudozyma</taxon>
    </lineage>
</organism>
<feature type="region of interest" description="Disordered" evidence="1">
    <location>
        <begin position="1"/>
        <end position="79"/>
    </location>
</feature>
<gene>
    <name evidence="2" type="ORF">PHSY_007145</name>
</gene>
<keyword evidence="2" id="KW-0418">Kinase</keyword>
<dbReference type="HOGENOM" id="CLU_1652929_0_0_1"/>
<dbReference type="GeneID" id="24112409"/>
<evidence type="ECO:0000313" key="2">
    <source>
        <dbReference type="EMBL" id="GAC99543.1"/>
    </source>
</evidence>
<dbReference type="AlphaFoldDB" id="R9PDT5"/>
<accession>R9PDT5</accession>
<name>R9PDT5_PSEHS</name>
<dbReference type="Proteomes" id="UP000014071">
    <property type="component" value="Unassembled WGS sequence"/>
</dbReference>
<dbReference type="GO" id="GO:0016301">
    <property type="term" value="F:kinase activity"/>
    <property type="evidence" value="ECO:0007669"/>
    <property type="project" value="UniProtKB-KW"/>
</dbReference>
<sequence>MDDARRANRRGQRKKNDLDRRVKPIDDSRADAGFRKDSGSQRRRGIQFAARSQSSPSLASCERASAPTNSQSRSPAIREPVELEAWLDFQHSTLDFQHRQHTERNTHAEQQRCSRARDSETRAIPSHRPCQSSHPSSLLHHFTARNDIAAHRLARSLRFC</sequence>
<keyword evidence="3" id="KW-1185">Reference proteome</keyword>
<feature type="compositionally biased region" description="Basic and acidic residues" evidence="1">
    <location>
        <begin position="98"/>
        <end position="121"/>
    </location>
</feature>
<dbReference type="RefSeq" id="XP_012193130.1">
    <property type="nucleotide sequence ID" value="XM_012337740.1"/>
</dbReference>
<evidence type="ECO:0000313" key="3">
    <source>
        <dbReference type="Proteomes" id="UP000014071"/>
    </source>
</evidence>
<evidence type="ECO:0000256" key="1">
    <source>
        <dbReference type="SAM" id="MobiDB-lite"/>
    </source>
</evidence>
<feature type="compositionally biased region" description="Basic and acidic residues" evidence="1">
    <location>
        <begin position="14"/>
        <end position="40"/>
    </location>
</feature>
<feature type="region of interest" description="Disordered" evidence="1">
    <location>
        <begin position="98"/>
        <end position="136"/>
    </location>
</feature>
<keyword evidence="2" id="KW-0808">Transferase</keyword>
<proteinExistence type="predicted"/>
<dbReference type="EMBL" id="DF238831">
    <property type="protein sequence ID" value="GAC99543.1"/>
    <property type="molecule type" value="Genomic_DNA"/>
</dbReference>
<reference evidence="3" key="1">
    <citation type="journal article" date="2013" name="Genome Announc.">
        <title>Draft genome sequence of the basidiomycetous yeast-like fungus Pseudozyma hubeiensis SY62, which produces an abundant amount of the biosurfactant mannosylerythritol lipids.</title>
        <authorList>
            <person name="Konishi M."/>
            <person name="Hatada Y."/>
            <person name="Horiuchi J."/>
        </authorList>
    </citation>
    <scope>NUCLEOTIDE SEQUENCE [LARGE SCALE GENOMIC DNA]</scope>
    <source>
        <strain evidence="3">SY62</strain>
    </source>
</reference>
<protein>
    <submittedName>
        <fullName evidence="2">GIN4 kinase Cdr1</fullName>
    </submittedName>
</protein>
<dbReference type="OrthoDB" id="10496167at2759"/>